<dbReference type="EMBL" id="KF846544">
    <property type="protein sequence ID" value="AHZ33976.1"/>
    <property type="molecule type" value="Genomic_DNA"/>
</dbReference>
<dbReference type="AlphaFoldDB" id="A0A024CH09"/>
<accession>A0A024CH09</accession>
<gene>
    <name evidence="1" type="primary">cpeR</name>
</gene>
<proteinExistence type="predicted"/>
<name>A0A024CH09_9SYNE</name>
<organism evidence="1">
    <name type="scientific">uncultured Synechococcus sp</name>
    <dbReference type="NCBI Taxonomy" id="154535"/>
    <lineage>
        <taxon>Bacteria</taxon>
        <taxon>Bacillati</taxon>
        <taxon>Cyanobacteriota</taxon>
        <taxon>Cyanophyceae</taxon>
        <taxon>Synechococcales</taxon>
        <taxon>Synechococcaceae</taxon>
        <taxon>Synechococcus</taxon>
        <taxon>environmental samples</taxon>
    </lineage>
</organism>
<protein>
    <submittedName>
        <fullName evidence="1">Phycoerythrin operon regulator</fullName>
    </submittedName>
</protein>
<evidence type="ECO:0000313" key="1">
    <source>
        <dbReference type="EMBL" id="AHZ33976.1"/>
    </source>
</evidence>
<sequence length="101" mass="11507">MKDSKSQIKSWIRSQHLICEGSDFIFETVDQTQLEKFETIMEMLGGRVRAVKAVGNWPMGPNRSFKILRAIASVPRPGGEELVTYWAKKGSKQTRYSEINS</sequence>
<reference evidence="1" key="1">
    <citation type="journal article" date="2014" name="FEMS Microbiol. Ecol.">
        <title>Development of a targeted metagenomic approach to study a genomic region involved in light harvesting in marine Synechococcus.</title>
        <authorList>
            <person name="Humily F."/>
            <person name="Farrant G.K."/>
            <person name="Marie D."/>
            <person name="Perennou M."/>
            <person name="Mazard S."/>
            <person name="Labadie K."/>
            <person name="Aury J.-M."/>
            <person name="Wincker P."/>
            <person name="Nicolas Segui A."/>
            <person name="Scanlan D.J."/>
            <person name="Garczarek L."/>
        </authorList>
    </citation>
    <scope>NUCLEOTIDE SEQUENCE</scope>
</reference>